<dbReference type="PANTHER" id="PTHR23534:SF1">
    <property type="entry name" value="MAJOR FACILITATOR SUPERFAMILY PROTEIN"/>
    <property type="match status" value="1"/>
</dbReference>
<evidence type="ECO:0000256" key="1">
    <source>
        <dbReference type="SAM" id="Phobius"/>
    </source>
</evidence>
<protein>
    <recommendedName>
        <fullName evidence="2">Major facilitator superfamily (MFS) profile domain-containing protein</fullName>
    </recommendedName>
</protein>
<feature type="domain" description="Major facilitator superfamily (MFS) profile" evidence="2">
    <location>
        <begin position="20"/>
        <end position="419"/>
    </location>
</feature>
<organism evidence="3">
    <name type="scientific">marine metagenome</name>
    <dbReference type="NCBI Taxonomy" id="408172"/>
    <lineage>
        <taxon>unclassified sequences</taxon>
        <taxon>metagenomes</taxon>
        <taxon>ecological metagenomes</taxon>
    </lineage>
</organism>
<reference evidence="3" key="1">
    <citation type="submission" date="2018-05" db="EMBL/GenBank/DDBJ databases">
        <authorList>
            <person name="Lanie J.A."/>
            <person name="Ng W.-L."/>
            <person name="Kazmierczak K.M."/>
            <person name="Andrzejewski T.M."/>
            <person name="Davidsen T.M."/>
            <person name="Wayne K.J."/>
            <person name="Tettelin H."/>
            <person name="Glass J.I."/>
            <person name="Rusch D."/>
            <person name="Podicherti R."/>
            <person name="Tsui H.-C.T."/>
            <person name="Winkler M.E."/>
        </authorList>
    </citation>
    <scope>NUCLEOTIDE SEQUENCE</scope>
</reference>
<dbReference type="AlphaFoldDB" id="A0A381Z8H7"/>
<dbReference type="InterPro" id="IPR036259">
    <property type="entry name" value="MFS_trans_sf"/>
</dbReference>
<evidence type="ECO:0000313" key="3">
    <source>
        <dbReference type="EMBL" id="SVA85251.1"/>
    </source>
</evidence>
<dbReference type="Pfam" id="PF07690">
    <property type="entry name" value="MFS_1"/>
    <property type="match status" value="1"/>
</dbReference>
<dbReference type="Gene3D" id="1.20.1250.20">
    <property type="entry name" value="MFS general substrate transporter like domains"/>
    <property type="match status" value="2"/>
</dbReference>
<dbReference type="SUPFAM" id="SSF103473">
    <property type="entry name" value="MFS general substrate transporter"/>
    <property type="match status" value="1"/>
</dbReference>
<feature type="transmembrane region" description="Helical" evidence="1">
    <location>
        <begin position="393"/>
        <end position="414"/>
    </location>
</feature>
<accession>A0A381Z8H7</accession>
<feature type="transmembrane region" description="Helical" evidence="1">
    <location>
        <begin position="87"/>
        <end position="113"/>
    </location>
</feature>
<dbReference type="PANTHER" id="PTHR23534">
    <property type="entry name" value="MFS PERMEASE"/>
    <property type="match status" value="1"/>
</dbReference>
<proteinExistence type="predicted"/>
<dbReference type="InterPro" id="IPR011701">
    <property type="entry name" value="MFS"/>
</dbReference>
<feature type="transmembrane region" description="Helical" evidence="1">
    <location>
        <begin position="21"/>
        <end position="42"/>
    </location>
</feature>
<keyword evidence="1" id="KW-0472">Membrane</keyword>
<feature type="transmembrane region" description="Helical" evidence="1">
    <location>
        <begin position="239"/>
        <end position="259"/>
    </location>
</feature>
<feature type="transmembrane region" description="Helical" evidence="1">
    <location>
        <begin position="366"/>
        <end position="387"/>
    </location>
</feature>
<gene>
    <name evidence="3" type="ORF">METZ01_LOCUS138105</name>
</gene>
<name>A0A381Z8H7_9ZZZZ</name>
<feature type="transmembrane region" description="Helical" evidence="1">
    <location>
        <begin position="271"/>
        <end position="290"/>
    </location>
</feature>
<evidence type="ECO:0000259" key="2">
    <source>
        <dbReference type="PROSITE" id="PS50850"/>
    </source>
</evidence>
<feature type="transmembrane region" description="Helical" evidence="1">
    <location>
        <begin position="332"/>
        <end position="354"/>
    </location>
</feature>
<keyword evidence="1" id="KW-1133">Transmembrane helix</keyword>
<dbReference type="EMBL" id="UINC01020262">
    <property type="protein sequence ID" value="SVA85251.1"/>
    <property type="molecule type" value="Genomic_DNA"/>
</dbReference>
<feature type="transmembrane region" description="Helical" evidence="1">
    <location>
        <begin position="185"/>
        <end position="203"/>
    </location>
</feature>
<keyword evidence="1" id="KW-0812">Transmembrane</keyword>
<dbReference type="InterPro" id="IPR020846">
    <property type="entry name" value="MFS_dom"/>
</dbReference>
<feature type="transmembrane region" description="Helical" evidence="1">
    <location>
        <begin position="54"/>
        <end position="75"/>
    </location>
</feature>
<dbReference type="GO" id="GO:0022857">
    <property type="term" value="F:transmembrane transporter activity"/>
    <property type="evidence" value="ECO:0007669"/>
    <property type="project" value="InterPro"/>
</dbReference>
<dbReference type="PROSITE" id="PS50850">
    <property type="entry name" value="MFS"/>
    <property type="match status" value="1"/>
</dbReference>
<sequence length="423" mass="43129">MSSDGASNHLVDTEAIQRRTLRTLICGVVPAGAAMTSAYSASAVLGEELTGSETFGALAAACLTVGSALATLPLARLMAIRGRRPGIVAGYITALLGALIAASAAATGFYVLLPVGMLGVGAGNAANLAARYAAADLAPEEGRARTIGNLVWSSTVGAVLGPTIGLGPGRHVGGMLGGGELVGPYLAAAVLFAIAGFVVYRWLRPDPLTVIGESEFDTGSRVPFRVAFRSLVASGPGRLAVGSMVAGQVVMVAVMTMTPLHMKDGGHQLELIGFVISLHIIGMYALSPLVGWLTDRIGPRPVIAVGGMMLIVGSEFASHTDPEHSTGVFTGLFLIGLGWSFGLVASSSLIAATFQGLQRVRVQGLADLMMTASGGLAGLGSGLVVSLTDFRTLSHYSGILGLYPTAAVLIVSLVGRRTGAYRA</sequence>
<feature type="transmembrane region" description="Helical" evidence="1">
    <location>
        <begin position="302"/>
        <end position="320"/>
    </location>
</feature>